<dbReference type="AlphaFoldDB" id="A0A7W8ZYL4"/>
<sequence>MLASRILSGAAALAAGVTAGVYTVFSARTMPALAELPPGEGLARMQEFNRNAEQAPFMACFFGAAVLSVVALVAEVRKPRSTRSRYVIIGGVLYLAGFLLTILYHVPRNYSIAALDAGSAGSAAPWATFLSEWTAGNTARAVLSTIATVAFVCATVPALRPDVKRQRTAPRPTLR</sequence>
<protein>
    <submittedName>
        <fullName evidence="2">Putative membrane protein</fullName>
    </submittedName>
</protein>
<keyword evidence="1" id="KW-1133">Transmembrane helix</keyword>
<keyword evidence="1" id="KW-0472">Membrane</keyword>
<evidence type="ECO:0000256" key="1">
    <source>
        <dbReference type="SAM" id="Phobius"/>
    </source>
</evidence>
<proteinExistence type="predicted"/>
<dbReference type="EMBL" id="JACHBQ010000001">
    <property type="protein sequence ID" value="MBB5642448.1"/>
    <property type="molecule type" value="Genomic_DNA"/>
</dbReference>
<accession>A0A7W8ZYL4</accession>
<feature type="transmembrane region" description="Helical" evidence="1">
    <location>
        <begin position="139"/>
        <end position="159"/>
    </location>
</feature>
<organism evidence="2 3">
    <name type="scientific">Cryobacterium roopkundense</name>
    <dbReference type="NCBI Taxonomy" id="1001240"/>
    <lineage>
        <taxon>Bacteria</taxon>
        <taxon>Bacillati</taxon>
        <taxon>Actinomycetota</taxon>
        <taxon>Actinomycetes</taxon>
        <taxon>Micrococcales</taxon>
        <taxon>Microbacteriaceae</taxon>
        <taxon>Cryobacterium</taxon>
    </lineage>
</organism>
<dbReference type="RefSeq" id="WP_052541851.1">
    <property type="nucleotide sequence ID" value="NZ_JACHBQ010000001.1"/>
</dbReference>
<gene>
    <name evidence="2" type="ORF">BJ997_002996</name>
</gene>
<dbReference type="Pfam" id="PF08592">
    <property type="entry name" value="Anthrone_oxy"/>
    <property type="match status" value="1"/>
</dbReference>
<name>A0A7W8ZYL4_9MICO</name>
<dbReference type="OrthoDB" id="428263at2"/>
<evidence type="ECO:0000313" key="3">
    <source>
        <dbReference type="Proteomes" id="UP000561726"/>
    </source>
</evidence>
<reference evidence="2 3" key="1">
    <citation type="submission" date="2020-08" db="EMBL/GenBank/DDBJ databases">
        <title>Sequencing the genomes of 1000 actinobacteria strains.</title>
        <authorList>
            <person name="Klenk H.-P."/>
        </authorList>
    </citation>
    <scope>NUCLEOTIDE SEQUENCE [LARGE SCALE GENOMIC DNA]</scope>
    <source>
        <strain evidence="2 3">DSM 21065</strain>
    </source>
</reference>
<dbReference type="Proteomes" id="UP000561726">
    <property type="component" value="Unassembled WGS sequence"/>
</dbReference>
<dbReference type="InterPro" id="IPR013901">
    <property type="entry name" value="Anthrone_oxy"/>
</dbReference>
<feature type="transmembrane region" description="Helical" evidence="1">
    <location>
        <begin position="86"/>
        <end position="106"/>
    </location>
</feature>
<keyword evidence="1" id="KW-0812">Transmembrane</keyword>
<feature type="transmembrane region" description="Helical" evidence="1">
    <location>
        <begin position="55"/>
        <end position="74"/>
    </location>
</feature>
<comment type="caution">
    <text evidence="2">The sequence shown here is derived from an EMBL/GenBank/DDBJ whole genome shotgun (WGS) entry which is preliminary data.</text>
</comment>
<evidence type="ECO:0000313" key="2">
    <source>
        <dbReference type="EMBL" id="MBB5642448.1"/>
    </source>
</evidence>